<evidence type="ECO:0000256" key="11">
    <source>
        <dbReference type="ARBA" id="ARBA00022842"/>
    </source>
</evidence>
<keyword evidence="11 14" id="KW-0460">Magnesium</keyword>
<keyword evidence="12 14" id="KW-0464">Manganese</keyword>
<reference evidence="16 17" key="1">
    <citation type="journal article" date="2016" name="Appl. Environ. Microbiol.">
        <title>Lack of Overt Genome Reduction in the Bryostatin-Producing Bryozoan Symbiont "Candidatus Endobugula sertula".</title>
        <authorList>
            <person name="Miller I.J."/>
            <person name="Vanee N."/>
            <person name="Fong S.S."/>
            <person name="Lim-Fong G.E."/>
            <person name="Kwan J.C."/>
        </authorList>
    </citation>
    <scope>NUCLEOTIDE SEQUENCE [LARGE SCALE GENOMIC DNA]</scope>
    <source>
        <strain evidence="16">AB1-4</strain>
    </source>
</reference>
<dbReference type="GO" id="GO:0009231">
    <property type="term" value="P:riboflavin biosynthetic process"/>
    <property type="evidence" value="ECO:0007669"/>
    <property type="project" value="UniProtKB-UniRule"/>
</dbReference>
<dbReference type="EMBL" id="MDLC01000011">
    <property type="protein sequence ID" value="ODS24286.1"/>
    <property type="molecule type" value="Genomic_DNA"/>
</dbReference>
<comment type="similarity">
    <text evidence="14">Belongs to the DHBP synthase family.</text>
</comment>
<evidence type="ECO:0000256" key="14">
    <source>
        <dbReference type="HAMAP-Rule" id="MF_00180"/>
    </source>
</evidence>
<evidence type="ECO:0000256" key="1">
    <source>
        <dbReference type="ARBA" id="ARBA00000141"/>
    </source>
</evidence>
<dbReference type="STRING" id="62101.AB835_04465"/>
<dbReference type="Pfam" id="PF00925">
    <property type="entry name" value="GTP_cyclohydro2"/>
    <property type="match status" value="1"/>
</dbReference>
<evidence type="ECO:0000259" key="15">
    <source>
        <dbReference type="Pfam" id="PF00925"/>
    </source>
</evidence>
<organism evidence="16 17">
    <name type="scientific">Candidatus Endobugula sertula</name>
    <name type="common">Bugula neritina bacterial symbiont</name>
    <dbReference type="NCBI Taxonomy" id="62101"/>
    <lineage>
        <taxon>Bacteria</taxon>
        <taxon>Pseudomonadati</taxon>
        <taxon>Pseudomonadota</taxon>
        <taxon>Gammaproteobacteria</taxon>
        <taxon>Cellvibrionales</taxon>
        <taxon>Cellvibrionaceae</taxon>
        <taxon>Candidatus Endobugula</taxon>
    </lineage>
</organism>
<sequence length="372" mass="41378">MKLNTTEELIDDIRQGKMVVLMDDEHRENEGDLVMAAEQVRPDDINFMATHARGLVCLTLTEQRCQLLDLPLMVRDNRERHSTNFTVSIEAADGVTTGISAADRAKTIRAAVARDADRYSIVQPGHVFPLMAQPGGVLSRAGHTEAGCDLARLSGYEPAAAIVEIMNEDGTMARHPDLEIFAKKHHLKIGTIADLIHYRSVTEKTVECINHREINTRFGRFSLATYRDVACGDIHFALTKGEVVTDEPILVRVHLLDTARDLLSIEKESANFKSWTFHDAMTYVAKEGRGIVVLMCYGETSSDIEHRIESMVTGLHIPVSQDTTYRQVGTGAQILRDLGIHKMRLMSAPLRFSALSGFDLEVVEVISSPKKE</sequence>
<keyword evidence="10 14" id="KW-0479">Metal-binding</keyword>
<comment type="pathway">
    <text evidence="4 14">Cofactor biosynthesis; riboflavin biosynthesis; 2-hydroxy-3-oxobutyl phosphate from D-ribulose 5-phosphate: step 1/1.</text>
</comment>
<dbReference type="HAMAP" id="MF_00180">
    <property type="entry name" value="RibB"/>
    <property type="match status" value="1"/>
</dbReference>
<evidence type="ECO:0000256" key="13">
    <source>
        <dbReference type="ARBA" id="ARBA00023239"/>
    </source>
</evidence>
<dbReference type="InterPro" id="IPR032677">
    <property type="entry name" value="GTP_cyclohydro_II"/>
</dbReference>
<protein>
    <recommendedName>
        <fullName evidence="8 14">3,4-dihydroxy-2-butanone 4-phosphate synthase</fullName>
        <shortName evidence="14">DHBP synthase</shortName>
        <ecNumber evidence="7 14">4.1.99.12</ecNumber>
    </recommendedName>
</protein>
<dbReference type="PANTHER" id="PTHR21327">
    <property type="entry name" value="GTP CYCLOHYDROLASE II-RELATED"/>
    <property type="match status" value="1"/>
</dbReference>
<feature type="binding site" evidence="14">
    <location>
        <position position="143"/>
    </location>
    <ligand>
        <name>Mg(2+)</name>
        <dbReference type="ChEBI" id="CHEBI:18420"/>
        <label>2</label>
    </ligand>
</feature>
<dbReference type="GO" id="GO:0000287">
    <property type="term" value="F:magnesium ion binding"/>
    <property type="evidence" value="ECO:0007669"/>
    <property type="project" value="UniProtKB-UniRule"/>
</dbReference>
<dbReference type="Proteomes" id="UP000242502">
    <property type="component" value="Unassembled WGS sequence"/>
</dbReference>
<dbReference type="InterPro" id="IPR000422">
    <property type="entry name" value="DHBP_synthase_RibB"/>
</dbReference>
<dbReference type="AlphaFoldDB" id="A0A1D2QRS9"/>
<evidence type="ECO:0000313" key="16">
    <source>
        <dbReference type="EMBL" id="ODS24286.1"/>
    </source>
</evidence>
<dbReference type="InterPro" id="IPR017945">
    <property type="entry name" value="DHBP_synth_RibB-like_a/b_dom"/>
</dbReference>
<evidence type="ECO:0000256" key="7">
    <source>
        <dbReference type="ARBA" id="ARBA00012153"/>
    </source>
</evidence>
<dbReference type="PIRSF" id="PIRSF001259">
    <property type="entry name" value="RibA"/>
    <property type="match status" value="1"/>
</dbReference>
<evidence type="ECO:0000256" key="3">
    <source>
        <dbReference type="ARBA" id="ARBA00002284"/>
    </source>
</evidence>
<dbReference type="FunFam" id="3.90.870.10:FF:000001">
    <property type="entry name" value="Riboflavin biosynthesis protein RibBA"/>
    <property type="match status" value="1"/>
</dbReference>
<dbReference type="Pfam" id="PF00926">
    <property type="entry name" value="DHBP_synthase"/>
    <property type="match status" value="1"/>
</dbReference>
<dbReference type="GO" id="GO:0030145">
    <property type="term" value="F:manganese ion binding"/>
    <property type="evidence" value="ECO:0007669"/>
    <property type="project" value="UniProtKB-UniRule"/>
</dbReference>
<feature type="domain" description="GTP cyclohydrolase II" evidence="15">
    <location>
        <begin position="211"/>
        <end position="366"/>
    </location>
</feature>
<dbReference type="UniPathway" id="UPA00275">
    <property type="reaction ID" value="UER00399"/>
</dbReference>
<dbReference type="Gene3D" id="3.40.50.10990">
    <property type="entry name" value="GTP cyclohydrolase II"/>
    <property type="match status" value="1"/>
</dbReference>
<feature type="binding site" evidence="14">
    <location>
        <position position="32"/>
    </location>
    <ligand>
        <name>D-ribulose 5-phosphate</name>
        <dbReference type="ChEBI" id="CHEBI:58121"/>
    </ligand>
</feature>
<comment type="similarity">
    <text evidence="6">In the C-terminal section; belongs to the GTP cyclohydrolase II family.</text>
</comment>
<name>A0A1D2QRS9_9GAMM</name>
<feature type="site" description="Essential for catalytic activity" evidence="14">
    <location>
        <position position="126"/>
    </location>
</feature>
<dbReference type="EC" id="4.1.99.12" evidence="7 14"/>
<evidence type="ECO:0000256" key="10">
    <source>
        <dbReference type="ARBA" id="ARBA00022723"/>
    </source>
</evidence>
<comment type="similarity">
    <text evidence="5">In the N-terminal section; belongs to the DHBP synthase family.</text>
</comment>
<dbReference type="SUPFAM" id="SSF55821">
    <property type="entry name" value="YrdC/RibB"/>
    <property type="match status" value="1"/>
</dbReference>
<dbReference type="GO" id="GO:0008686">
    <property type="term" value="F:3,4-dihydroxy-2-butanone-4-phosphate synthase activity"/>
    <property type="evidence" value="ECO:0007669"/>
    <property type="project" value="UniProtKB-UniRule"/>
</dbReference>
<dbReference type="NCBIfam" id="NF010626">
    <property type="entry name" value="PRK14019.1"/>
    <property type="match status" value="1"/>
</dbReference>
<evidence type="ECO:0000256" key="5">
    <source>
        <dbReference type="ARBA" id="ARBA00005520"/>
    </source>
</evidence>
<comment type="function">
    <text evidence="3 14">Catalyzes the conversion of D-ribulose 5-phosphate to formate and 3,4-dihydroxy-2-butanone 4-phosphate.</text>
</comment>
<evidence type="ECO:0000256" key="8">
    <source>
        <dbReference type="ARBA" id="ARBA00018836"/>
    </source>
</evidence>
<dbReference type="Gene3D" id="3.90.870.10">
    <property type="entry name" value="DHBP synthase"/>
    <property type="match status" value="1"/>
</dbReference>
<dbReference type="GO" id="GO:0005829">
    <property type="term" value="C:cytosol"/>
    <property type="evidence" value="ECO:0007669"/>
    <property type="project" value="TreeGrafter"/>
</dbReference>
<dbReference type="NCBIfam" id="TIGR00506">
    <property type="entry name" value="ribB"/>
    <property type="match status" value="1"/>
</dbReference>
<proteinExistence type="inferred from homology"/>
<evidence type="ECO:0000256" key="2">
    <source>
        <dbReference type="ARBA" id="ARBA00001936"/>
    </source>
</evidence>
<feature type="binding site" evidence="14">
    <location>
        <position position="28"/>
    </location>
    <ligand>
        <name>Mg(2+)</name>
        <dbReference type="ChEBI" id="CHEBI:18420"/>
        <label>1</label>
    </ligand>
</feature>
<keyword evidence="9 14" id="KW-0686">Riboflavin biosynthesis</keyword>
<dbReference type="InterPro" id="IPR036144">
    <property type="entry name" value="RibA-like_sf"/>
</dbReference>
<keyword evidence="13 14" id="KW-0456">Lyase</keyword>
<evidence type="ECO:0000256" key="4">
    <source>
        <dbReference type="ARBA" id="ARBA00004904"/>
    </source>
</evidence>
<feature type="binding site" evidence="14">
    <location>
        <begin position="27"/>
        <end position="28"/>
    </location>
    <ligand>
        <name>D-ribulose 5-phosphate</name>
        <dbReference type="ChEBI" id="CHEBI:58121"/>
    </ligand>
</feature>
<evidence type="ECO:0000256" key="9">
    <source>
        <dbReference type="ARBA" id="ARBA00022619"/>
    </source>
</evidence>
<dbReference type="PANTHER" id="PTHR21327:SF34">
    <property type="entry name" value="3,4-DIHYDROXY-2-BUTANONE 4-PHOSPHATE SYNTHASE"/>
    <property type="match status" value="1"/>
</dbReference>
<comment type="cofactor">
    <cofactor evidence="14">
        <name>Mg(2+)</name>
        <dbReference type="ChEBI" id="CHEBI:18420"/>
    </cofactor>
    <cofactor evidence="14">
        <name>Mn(2+)</name>
        <dbReference type="ChEBI" id="CHEBI:29035"/>
    </cofactor>
    <text evidence="14">Binds 2 divalent metal cations per subunit. Magnesium or manganese.</text>
</comment>
<comment type="caution">
    <text evidence="16">The sequence shown here is derived from an EMBL/GenBank/DDBJ whole genome shotgun (WGS) entry which is preliminary data.</text>
</comment>
<comment type="subunit">
    <text evidence="14">Homodimer.</text>
</comment>
<feature type="site" description="Essential for catalytic activity" evidence="14">
    <location>
        <position position="164"/>
    </location>
</feature>
<comment type="catalytic activity">
    <reaction evidence="1 14">
        <text>D-ribulose 5-phosphate = (2S)-2-hydroxy-3-oxobutyl phosphate + formate + H(+)</text>
        <dbReference type="Rhea" id="RHEA:18457"/>
        <dbReference type="ChEBI" id="CHEBI:15378"/>
        <dbReference type="ChEBI" id="CHEBI:15740"/>
        <dbReference type="ChEBI" id="CHEBI:58121"/>
        <dbReference type="ChEBI" id="CHEBI:58830"/>
        <dbReference type="EC" id="4.1.99.12"/>
    </reaction>
</comment>
<dbReference type="SUPFAM" id="SSF142695">
    <property type="entry name" value="RibA-like"/>
    <property type="match status" value="1"/>
</dbReference>
<evidence type="ECO:0000313" key="17">
    <source>
        <dbReference type="Proteomes" id="UP000242502"/>
    </source>
</evidence>
<feature type="binding site" evidence="14">
    <location>
        <begin position="140"/>
        <end position="144"/>
    </location>
    <ligand>
        <name>D-ribulose 5-phosphate</name>
        <dbReference type="ChEBI" id="CHEBI:58121"/>
    </ligand>
</feature>
<dbReference type="GO" id="GO:0003935">
    <property type="term" value="F:GTP cyclohydrolase II activity"/>
    <property type="evidence" value="ECO:0007669"/>
    <property type="project" value="TreeGrafter"/>
</dbReference>
<evidence type="ECO:0000256" key="6">
    <source>
        <dbReference type="ARBA" id="ARBA00008976"/>
    </source>
</evidence>
<accession>A0A1D2QRS9</accession>
<feature type="binding site" evidence="14">
    <location>
        <position position="28"/>
    </location>
    <ligand>
        <name>Mg(2+)</name>
        <dbReference type="ChEBI" id="CHEBI:18420"/>
        <label>2</label>
    </ligand>
</feature>
<comment type="cofactor">
    <cofactor evidence="2">
        <name>Mn(2+)</name>
        <dbReference type="ChEBI" id="CHEBI:29035"/>
    </cofactor>
</comment>
<evidence type="ECO:0000256" key="12">
    <source>
        <dbReference type="ARBA" id="ARBA00023211"/>
    </source>
</evidence>
<gene>
    <name evidence="14" type="primary">ribB</name>
    <name evidence="16" type="ORF">AB835_04465</name>
</gene>